<dbReference type="Gene3D" id="2.60.40.1520">
    <property type="entry name" value="Hemocyanin, C-terminal domain"/>
    <property type="match status" value="1"/>
</dbReference>
<feature type="domain" description="Hemocyanin N-terminal" evidence="3">
    <location>
        <begin position="36"/>
        <end position="157"/>
    </location>
</feature>
<feature type="compositionally biased region" description="Acidic residues" evidence="1">
    <location>
        <begin position="577"/>
        <end position="587"/>
    </location>
</feature>
<dbReference type="GO" id="GO:0045735">
    <property type="term" value="F:nutrient reservoir activity"/>
    <property type="evidence" value="ECO:0007669"/>
    <property type="project" value="UniProtKB-ARBA"/>
</dbReference>
<dbReference type="Gene3D" id="1.20.1370.10">
    <property type="entry name" value="Hemocyanin, N-terminal domain"/>
    <property type="match status" value="1"/>
</dbReference>
<dbReference type="InterPro" id="IPR037020">
    <property type="entry name" value="Hemocyanin_C_sf"/>
</dbReference>
<dbReference type="InterPro" id="IPR005204">
    <property type="entry name" value="Hemocyanin_N"/>
</dbReference>
<reference evidence="6" key="1">
    <citation type="submission" date="2025-08" db="UniProtKB">
        <authorList>
            <consortium name="RefSeq"/>
        </authorList>
    </citation>
    <scope>IDENTIFICATION</scope>
    <source>
        <strain evidence="6">Mau12</strain>
        <tissue evidence="6">Whole Body</tissue>
    </source>
</reference>
<dbReference type="PANTHER" id="PTHR11511">
    <property type="entry name" value="LARVAL STORAGE PROTEIN/PHENOLOXIDASE"/>
    <property type="match status" value="1"/>
</dbReference>
<dbReference type="InterPro" id="IPR005203">
    <property type="entry name" value="Hemocyanin_C"/>
</dbReference>
<dbReference type="InterPro" id="IPR013788">
    <property type="entry name" value="Hemocyanin/hexamerin"/>
</dbReference>
<dbReference type="AlphaFoldDB" id="A0A6P8JRL6"/>
<evidence type="ECO:0000256" key="2">
    <source>
        <dbReference type="SAM" id="SignalP"/>
    </source>
</evidence>
<dbReference type="InterPro" id="IPR036697">
    <property type="entry name" value="Hemocyanin_N_sf"/>
</dbReference>
<feature type="chain" id="PRO_5028116026" evidence="2">
    <location>
        <begin position="18"/>
        <end position="1026"/>
    </location>
</feature>
<protein>
    <submittedName>
        <fullName evidence="6">Fat-body protein 1 isoform X2</fullName>
    </submittedName>
</protein>
<evidence type="ECO:0000259" key="3">
    <source>
        <dbReference type="Pfam" id="PF03722"/>
    </source>
</evidence>
<dbReference type="Pfam" id="PF03723">
    <property type="entry name" value="Hemocyanin_C"/>
    <property type="match status" value="1"/>
</dbReference>
<dbReference type="InterPro" id="IPR014756">
    <property type="entry name" value="Ig_E-set"/>
</dbReference>
<dbReference type="GO" id="GO:0005615">
    <property type="term" value="C:extracellular space"/>
    <property type="evidence" value="ECO:0007669"/>
    <property type="project" value="UniProtKB-ARBA"/>
</dbReference>
<gene>
    <name evidence="6" type="primary">LOC117140404</name>
</gene>
<organism evidence="5 6">
    <name type="scientific">Drosophila mauritiana</name>
    <name type="common">Fruit fly</name>
    <dbReference type="NCBI Taxonomy" id="7226"/>
    <lineage>
        <taxon>Eukaryota</taxon>
        <taxon>Metazoa</taxon>
        <taxon>Ecdysozoa</taxon>
        <taxon>Arthropoda</taxon>
        <taxon>Hexapoda</taxon>
        <taxon>Insecta</taxon>
        <taxon>Pterygota</taxon>
        <taxon>Neoptera</taxon>
        <taxon>Endopterygota</taxon>
        <taxon>Diptera</taxon>
        <taxon>Brachycera</taxon>
        <taxon>Muscomorpha</taxon>
        <taxon>Ephydroidea</taxon>
        <taxon>Drosophilidae</taxon>
        <taxon>Drosophila</taxon>
        <taxon>Sophophora</taxon>
    </lineage>
</organism>
<proteinExistence type="predicted"/>
<dbReference type="Pfam" id="PF03722">
    <property type="entry name" value="Hemocyanin_N"/>
    <property type="match status" value="1"/>
</dbReference>
<dbReference type="Proteomes" id="UP000515162">
    <property type="component" value="Chromosome 3L"/>
</dbReference>
<dbReference type="RefSeq" id="XP_033159167.1">
    <property type="nucleotide sequence ID" value="XM_033303276.1"/>
</dbReference>
<dbReference type="CTD" id="2203"/>
<keyword evidence="2" id="KW-0732">Signal</keyword>
<evidence type="ECO:0000256" key="1">
    <source>
        <dbReference type="SAM" id="MobiDB-lite"/>
    </source>
</evidence>
<sequence>MNRIMLLVAFAAGVVAAGRITTNQDRVQDRMSLEDLQRQKFILDIVQNIRQPLQQSELINLDVGLIADSQRYRGGIDEVMQVVIDLDRQRRLLDEHQVYSVGRLEHVQQLRGIYRLLVRAQDFDTLRRNVVYLRRNINPVLLVNALALAIRDRDDTQTLIVPAVQELLPELYLDEEVIQQVRSVLREQTQRPSLMDIVGMRQRAMNPVMSILMPWREIHMQMALRKQQNLQNVLGQKRVVVRAENQGQIEGTSLLTDDIELQNFVHNLIQELALLEDVTQVEQSQWINNEQREEQWVGRQRVKYLDNNQERDLGQDVDTGRLLHVSRRRLLEQQDEYQGQNIYGNQKDRFQRLLRRDDDNDDNDDDDEDIRMGRVQLQRGISQGGLRTGGARNLPTVSVNSDRLLHVSRRRLNAIQQDQQQDQLNGRQRFMGLVRGDRLSEGRRVGQVDDVRQERQNNWQKQDHILTQGRTFGVQQERQTYADQLESVSRDDERLVHINRRRLNQDNQDIQQQQMNFPRRINSIGEGRRVMGERPIQDEDILKLIRGENRLKLMTDDEILEMLQRNRQQRLQKHQNDDDDDDNDDDENVVHRQGLRSRRSLPNLRQQNNRLSEIVLHNLRQLVARLNQESIAQGQVIEQQQQWINNPLLTQSERYALRLNQIRIDSQRSRQVLAQIGQIEQRLQEVIGQVLSQVNVNSLRGQMIDQRQVESLIADVLLGRLGQVGIMTIIRQVVQDNNGEQIDRTGLDIRLSDPVVQHTLRRIVRIVDEQREQILGGYRQEQLQMRGVSINDVRVDKLRTRIEEHELDLSNLVEQQVQGIQQEIVGRQRRLNNKAFTIDMDITSDQDQDAIIRVFLGPAENQQGRQGASLDERRRDFVLLDAIQVQLENGRNRIQRRSIDIPWTTRDVTPLVEIYRQVMLQLKGQPEQQVVGIQQLVGENGRFPQHLLLPRGRPEGLPMQLLVVVSPLVELQVQDIVPTITIGIGSASLRDARPLGYPLDRPIHNEQELLQLTNVLLQDVVIIQEN</sequence>
<evidence type="ECO:0000313" key="6">
    <source>
        <dbReference type="RefSeq" id="XP_033159167.1"/>
    </source>
</evidence>
<feature type="region of interest" description="Disordered" evidence="1">
    <location>
        <begin position="568"/>
        <end position="603"/>
    </location>
</feature>
<dbReference type="SUPFAM" id="SSF81296">
    <property type="entry name" value="E set domains"/>
    <property type="match status" value="1"/>
</dbReference>
<dbReference type="PANTHER" id="PTHR11511:SF5">
    <property type="entry name" value="FAT-BODY PROTEIN 1-RELATED"/>
    <property type="match status" value="1"/>
</dbReference>
<feature type="domain" description="Hemocyanin C-terminal" evidence="4">
    <location>
        <begin position="778"/>
        <end position="1023"/>
    </location>
</feature>
<evidence type="ECO:0000313" key="5">
    <source>
        <dbReference type="Proteomes" id="UP000515162"/>
    </source>
</evidence>
<dbReference type="SUPFAM" id="SSF48050">
    <property type="entry name" value="Hemocyanin, N-terminal domain"/>
    <property type="match status" value="1"/>
</dbReference>
<keyword evidence="5" id="KW-1185">Reference proteome</keyword>
<name>A0A6P8JRL6_DROMA</name>
<feature type="signal peptide" evidence="2">
    <location>
        <begin position="1"/>
        <end position="17"/>
    </location>
</feature>
<accession>A0A6P8JRL6</accession>
<dbReference type="GO" id="GO:0097009">
    <property type="term" value="P:energy homeostasis"/>
    <property type="evidence" value="ECO:0007669"/>
    <property type="project" value="UniProtKB-ARBA"/>
</dbReference>
<evidence type="ECO:0000259" key="4">
    <source>
        <dbReference type="Pfam" id="PF03723"/>
    </source>
</evidence>
<dbReference type="GeneID" id="117140404"/>